<dbReference type="Proteomes" id="UP000267029">
    <property type="component" value="Unassembled WGS sequence"/>
</dbReference>
<proteinExistence type="predicted"/>
<evidence type="ECO:0000313" key="2">
    <source>
        <dbReference type="Proteomes" id="UP000267029"/>
    </source>
</evidence>
<accession>A0A0R3U928</accession>
<protein>
    <submittedName>
        <fullName evidence="1">Uncharacterized protein</fullName>
    </submittedName>
</protein>
<name>A0A0R3U928_MESCO</name>
<keyword evidence="2" id="KW-1185">Reference proteome</keyword>
<dbReference type="AlphaFoldDB" id="A0A0R3U928"/>
<sequence length="78" mass="8428">MALRLSPCGSGGWVCEDVVNVSVNQRSFSVDKNARTWVWQLPPNASWRVMVKTQGGCGPVARALKCSVVLGNGVPHFD</sequence>
<organism evidence="1 2">
    <name type="scientific">Mesocestoides corti</name>
    <name type="common">Flatworm</name>
    <dbReference type="NCBI Taxonomy" id="53468"/>
    <lineage>
        <taxon>Eukaryota</taxon>
        <taxon>Metazoa</taxon>
        <taxon>Spiralia</taxon>
        <taxon>Lophotrochozoa</taxon>
        <taxon>Platyhelminthes</taxon>
        <taxon>Cestoda</taxon>
        <taxon>Eucestoda</taxon>
        <taxon>Cyclophyllidea</taxon>
        <taxon>Mesocestoididae</taxon>
        <taxon>Mesocestoides</taxon>
    </lineage>
</organism>
<reference evidence="1 2" key="1">
    <citation type="submission" date="2018-10" db="EMBL/GenBank/DDBJ databases">
        <authorList>
            <consortium name="Pathogen Informatics"/>
        </authorList>
    </citation>
    <scope>NUCLEOTIDE SEQUENCE [LARGE SCALE GENOMIC DNA]</scope>
</reference>
<dbReference type="EMBL" id="UXSR01000771">
    <property type="protein sequence ID" value="VDD77417.1"/>
    <property type="molecule type" value="Genomic_DNA"/>
</dbReference>
<evidence type="ECO:0000313" key="1">
    <source>
        <dbReference type="EMBL" id="VDD77417.1"/>
    </source>
</evidence>
<gene>
    <name evidence="1" type="ORF">MCOS_LOCUS3420</name>
</gene>